<gene>
    <name evidence="2" type="ORF">EGYM00392_LOCUS1656</name>
</gene>
<protein>
    <recommendedName>
        <fullName evidence="1">Carbamoyltransferase domain-containing protein</fullName>
    </recommendedName>
</protein>
<organism evidence="2">
    <name type="scientific">Eutreptiella gymnastica</name>
    <dbReference type="NCBI Taxonomy" id="73025"/>
    <lineage>
        <taxon>Eukaryota</taxon>
        <taxon>Discoba</taxon>
        <taxon>Euglenozoa</taxon>
        <taxon>Euglenida</taxon>
        <taxon>Spirocuta</taxon>
        <taxon>Euglenophyceae</taxon>
        <taxon>Eutreptiales</taxon>
        <taxon>Eutreptiaceae</taxon>
        <taxon>Eutreptiella</taxon>
    </lineage>
</organism>
<proteinExistence type="predicted"/>
<accession>A0A7S1HTA8</accession>
<dbReference type="PANTHER" id="PTHR34847">
    <property type="entry name" value="NODULATION PROTEIN U"/>
    <property type="match status" value="1"/>
</dbReference>
<dbReference type="GO" id="GO:0003824">
    <property type="term" value="F:catalytic activity"/>
    <property type="evidence" value="ECO:0007669"/>
    <property type="project" value="InterPro"/>
</dbReference>
<sequence length="141" mass="16026">MDNGTVQWVDAAGSKATLALYSGWVEKHPQAFKFRDHPGWVYRYPPELQKHKWKAVYPHHMAHAAGGFYDSPFDRALVLVMDGGGDDKSTIKVLSGNRSAVPHLQVLDEGFINMGVMFHHMARLGMTRLQGRQKRKNLLWL</sequence>
<evidence type="ECO:0000259" key="1">
    <source>
        <dbReference type="Pfam" id="PF02543"/>
    </source>
</evidence>
<dbReference type="PANTHER" id="PTHR34847:SF1">
    <property type="entry name" value="NODULATION PROTEIN U"/>
    <property type="match status" value="1"/>
</dbReference>
<dbReference type="Pfam" id="PF02543">
    <property type="entry name" value="Carbam_trans_N"/>
    <property type="match status" value="1"/>
</dbReference>
<dbReference type="EMBL" id="HBGA01004923">
    <property type="protein sequence ID" value="CAD8990614.1"/>
    <property type="molecule type" value="Transcribed_RNA"/>
</dbReference>
<reference evidence="2" key="1">
    <citation type="submission" date="2021-01" db="EMBL/GenBank/DDBJ databases">
        <authorList>
            <person name="Corre E."/>
            <person name="Pelletier E."/>
            <person name="Niang G."/>
            <person name="Scheremetjew M."/>
            <person name="Finn R."/>
            <person name="Kale V."/>
            <person name="Holt S."/>
            <person name="Cochrane G."/>
            <person name="Meng A."/>
            <person name="Brown T."/>
            <person name="Cohen L."/>
        </authorList>
    </citation>
    <scope>NUCLEOTIDE SEQUENCE</scope>
    <source>
        <strain evidence="2">NIES-381</strain>
    </source>
</reference>
<dbReference type="AlphaFoldDB" id="A0A7S1HTA8"/>
<dbReference type="InterPro" id="IPR003696">
    <property type="entry name" value="Carbtransf_dom"/>
</dbReference>
<dbReference type="InterPro" id="IPR051338">
    <property type="entry name" value="NodU/CmcH_Carbamoyltrnsfr"/>
</dbReference>
<feature type="domain" description="Carbamoyltransferase" evidence="1">
    <location>
        <begin position="54"/>
        <end position="106"/>
    </location>
</feature>
<name>A0A7S1HTA8_9EUGL</name>
<dbReference type="Gene3D" id="3.30.420.40">
    <property type="match status" value="1"/>
</dbReference>
<evidence type="ECO:0000313" key="2">
    <source>
        <dbReference type="EMBL" id="CAD8990614.1"/>
    </source>
</evidence>